<dbReference type="EMBL" id="JBANRG010000014">
    <property type="protein sequence ID" value="KAK7461023.1"/>
    <property type="molecule type" value="Genomic_DNA"/>
</dbReference>
<sequence length="54" mass="6235">MAVMVQLRFPAQRYFFSHTRLDNTDTCNKMNRVLQSSESPHLATHVDTVTVQVL</sequence>
<comment type="caution">
    <text evidence="1">The sequence shown here is derived from an EMBL/GenBank/DDBJ whole genome shotgun (WGS) entry which is preliminary data.</text>
</comment>
<evidence type="ECO:0000313" key="2">
    <source>
        <dbReference type="Proteomes" id="UP001498398"/>
    </source>
</evidence>
<name>A0ABR1JK87_9AGAR</name>
<organism evidence="1 2">
    <name type="scientific">Marasmiellus scandens</name>
    <dbReference type="NCBI Taxonomy" id="2682957"/>
    <lineage>
        <taxon>Eukaryota</taxon>
        <taxon>Fungi</taxon>
        <taxon>Dikarya</taxon>
        <taxon>Basidiomycota</taxon>
        <taxon>Agaricomycotina</taxon>
        <taxon>Agaricomycetes</taxon>
        <taxon>Agaricomycetidae</taxon>
        <taxon>Agaricales</taxon>
        <taxon>Marasmiineae</taxon>
        <taxon>Omphalotaceae</taxon>
        <taxon>Marasmiellus</taxon>
    </lineage>
</organism>
<reference evidence="1 2" key="1">
    <citation type="submission" date="2024-01" db="EMBL/GenBank/DDBJ databases">
        <title>A draft genome for the cacao thread blight pathogen Marasmiellus scandens.</title>
        <authorList>
            <person name="Baruah I.K."/>
            <person name="Leung J."/>
            <person name="Bukari Y."/>
            <person name="Amoako-Attah I."/>
            <person name="Meinhardt L.W."/>
            <person name="Bailey B.A."/>
            <person name="Cohen S.P."/>
        </authorList>
    </citation>
    <scope>NUCLEOTIDE SEQUENCE [LARGE SCALE GENOMIC DNA]</scope>
    <source>
        <strain evidence="1 2">GH-19</strain>
    </source>
</reference>
<protein>
    <submittedName>
        <fullName evidence="1">Uncharacterized protein</fullName>
    </submittedName>
</protein>
<accession>A0ABR1JK87</accession>
<proteinExistence type="predicted"/>
<keyword evidence="2" id="KW-1185">Reference proteome</keyword>
<dbReference type="Proteomes" id="UP001498398">
    <property type="component" value="Unassembled WGS sequence"/>
</dbReference>
<gene>
    <name evidence="1" type="ORF">VKT23_008951</name>
</gene>
<evidence type="ECO:0000313" key="1">
    <source>
        <dbReference type="EMBL" id="KAK7461023.1"/>
    </source>
</evidence>